<dbReference type="Pfam" id="PF00746">
    <property type="entry name" value="Gram_pos_anchor"/>
    <property type="match status" value="1"/>
</dbReference>
<evidence type="ECO:0000256" key="4">
    <source>
        <dbReference type="ARBA" id="ARBA00023088"/>
    </source>
</evidence>
<name>A0ABT7VKI8_9LACO</name>
<keyword evidence="9" id="KW-1185">Reference proteome</keyword>
<dbReference type="Proteomes" id="UP001529423">
    <property type="component" value="Unassembled WGS sequence"/>
</dbReference>
<dbReference type="RefSeq" id="WP_289558943.1">
    <property type="nucleotide sequence ID" value="NZ_JAUDEO010000005.1"/>
</dbReference>
<evidence type="ECO:0000313" key="9">
    <source>
        <dbReference type="Proteomes" id="UP001529423"/>
    </source>
</evidence>
<protein>
    <submittedName>
        <fullName evidence="8">LPXTG cell wall anchor domain-containing protein</fullName>
    </submittedName>
</protein>
<reference evidence="9" key="1">
    <citation type="submission" date="2023-06" db="EMBL/GenBank/DDBJ databases">
        <title>Identification and characterization of horizontal gene transfer across gut microbiota members of farm animals based on homology search.</title>
        <authorList>
            <person name="Zeman M."/>
            <person name="Kubasova T."/>
            <person name="Jahodarova E."/>
            <person name="Nykrynova M."/>
            <person name="Rychlik I."/>
        </authorList>
    </citation>
    <scope>NUCLEOTIDE SEQUENCE [LARGE SCALE GENOMIC DNA]</scope>
    <source>
        <strain evidence="9">105_WCHN</strain>
    </source>
</reference>
<organism evidence="8 9">
    <name type="scientific">Limosilactobacillus panis</name>
    <dbReference type="NCBI Taxonomy" id="47493"/>
    <lineage>
        <taxon>Bacteria</taxon>
        <taxon>Bacillati</taxon>
        <taxon>Bacillota</taxon>
        <taxon>Bacilli</taxon>
        <taxon>Lactobacillales</taxon>
        <taxon>Lactobacillaceae</taxon>
        <taxon>Limosilactobacillus</taxon>
    </lineage>
</organism>
<keyword evidence="4" id="KW-0572">Peptidoglycan-anchor</keyword>
<reference evidence="8 9" key="2">
    <citation type="submission" date="2023-06" db="EMBL/GenBank/DDBJ databases">
        <title>Identification and characterization of horizontal gene transfer across gut microbiota members of farm animals based on homology search.</title>
        <authorList>
            <person name="Schwarzerova J."/>
            <person name="Nykrynova M."/>
            <person name="Jureckova K."/>
            <person name="Cejkova D."/>
            <person name="Rychlik I."/>
        </authorList>
    </citation>
    <scope>NUCLEOTIDE SEQUENCE [LARGE SCALE GENOMIC DNA]</scope>
    <source>
        <strain evidence="8 9">105_WCHN</strain>
    </source>
</reference>
<dbReference type="PROSITE" id="PS50847">
    <property type="entry name" value="GRAM_POS_ANCHORING"/>
    <property type="match status" value="1"/>
</dbReference>
<feature type="coiled-coil region" evidence="5">
    <location>
        <begin position="364"/>
        <end position="454"/>
    </location>
</feature>
<evidence type="ECO:0000256" key="3">
    <source>
        <dbReference type="ARBA" id="ARBA00022729"/>
    </source>
</evidence>
<feature type="compositionally biased region" description="Polar residues" evidence="6">
    <location>
        <begin position="25"/>
        <end position="39"/>
    </location>
</feature>
<evidence type="ECO:0000256" key="1">
    <source>
        <dbReference type="ARBA" id="ARBA00022512"/>
    </source>
</evidence>
<evidence type="ECO:0000313" key="8">
    <source>
        <dbReference type="EMBL" id="MDM8333258.1"/>
    </source>
</evidence>
<keyword evidence="3" id="KW-0732">Signal</keyword>
<keyword evidence="5" id="KW-0175">Coiled coil</keyword>
<evidence type="ECO:0000256" key="6">
    <source>
        <dbReference type="SAM" id="MobiDB-lite"/>
    </source>
</evidence>
<feature type="region of interest" description="Disordered" evidence="6">
    <location>
        <begin position="1"/>
        <end position="39"/>
    </location>
</feature>
<feature type="region of interest" description="Disordered" evidence="6">
    <location>
        <begin position="456"/>
        <end position="482"/>
    </location>
</feature>
<dbReference type="NCBIfam" id="TIGR01167">
    <property type="entry name" value="LPXTG_anchor"/>
    <property type="match status" value="1"/>
</dbReference>
<dbReference type="Gene3D" id="1.10.287.1490">
    <property type="match status" value="1"/>
</dbReference>
<keyword evidence="2" id="KW-0964">Secreted</keyword>
<feature type="domain" description="Gram-positive cocci surface proteins LPxTG" evidence="7">
    <location>
        <begin position="527"/>
        <end position="559"/>
    </location>
</feature>
<feature type="compositionally biased region" description="Basic and acidic residues" evidence="6">
    <location>
        <begin position="14"/>
        <end position="24"/>
    </location>
</feature>
<gene>
    <name evidence="8" type="ORF">QUW46_01485</name>
</gene>
<dbReference type="InterPro" id="IPR019931">
    <property type="entry name" value="LPXTG_anchor"/>
</dbReference>
<evidence type="ECO:0000259" key="7">
    <source>
        <dbReference type="PROSITE" id="PS50847"/>
    </source>
</evidence>
<dbReference type="EMBL" id="JAUDEO010000005">
    <property type="protein sequence ID" value="MDM8333258.1"/>
    <property type="molecule type" value="Genomic_DNA"/>
</dbReference>
<sequence>MASGQDQAAALQNARDKVNQDQDAVKNSQQTLHQAQGQLPANATQLKDNLTNAENEYNKYNVIGFFNYLKTKYAGNAQLVQDANTAIQMLEGKTVTINGHQLVKAPWYDKSIKGKLFSIGDVYNPDKFAATNFERILENYVDLYQGDPFSWQSQRSKFLKKYAKDQPKGITAVNQSKLSLSAMAAAMLDSQNTSVHHNDTSSYYGNAFMAAVNLKGDNTDFTIESMLDALSLNKDNDGRRSLSDILQSEDSIKKATIENSFNGRKVAGVTISPAQSGYSESQYQYALHTVDPFIKAMGFGGMIGTREYVFTDQPGTCEGANFISDLNDYLSQNGISKTGDVADYEHAKAALAKLQTAQDAYAAVAKQEDVIAKAQADLNQQQKQLKQDQAHLQQLQKAASDSKQTAAQKQAAVEKAQAAVNNDKKDIAQTNSQLTTAKGELTQAQAKLAQLQQSLTGQTGTVDHHDGQNAGDQGTVATGTDAVTGPTTATAAASQVLPAAPARLSAASVTKLSTATAQRSVANATKLPQTGTQDSAAVMVLGALTTMLGLGLAAKKREF</sequence>
<evidence type="ECO:0000256" key="5">
    <source>
        <dbReference type="SAM" id="Coils"/>
    </source>
</evidence>
<comment type="caution">
    <text evidence="8">The sequence shown here is derived from an EMBL/GenBank/DDBJ whole genome shotgun (WGS) entry which is preliminary data.</text>
</comment>
<accession>A0ABT7VKI8</accession>
<reference evidence="8 9" key="3">
    <citation type="submission" date="2023-06" db="EMBL/GenBank/DDBJ databases">
        <authorList>
            <person name="Zeman M."/>
            <person name="Kubasova T."/>
            <person name="Jahodarova E."/>
            <person name="Nykrynova M."/>
            <person name="Rychlik I."/>
        </authorList>
    </citation>
    <scope>NUCLEOTIDE SEQUENCE [LARGE SCALE GENOMIC DNA]</scope>
    <source>
        <strain evidence="8 9">105_WCHN</strain>
    </source>
</reference>
<evidence type="ECO:0000256" key="2">
    <source>
        <dbReference type="ARBA" id="ARBA00022525"/>
    </source>
</evidence>
<proteinExistence type="predicted"/>
<keyword evidence="1" id="KW-0134">Cell wall</keyword>